<dbReference type="RefSeq" id="WP_155935478.1">
    <property type="nucleotide sequence ID" value="NZ_WODC01000010.1"/>
</dbReference>
<protein>
    <submittedName>
        <fullName evidence="3">Prephenate dehydrogenase/arogenate dehydrogenase family protein</fullName>
    </submittedName>
</protein>
<evidence type="ECO:0000313" key="4">
    <source>
        <dbReference type="Proteomes" id="UP000461162"/>
    </source>
</evidence>
<dbReference type="EMBL" id="WODC01000010">
    <property type="protein sequence ID" value="MUM78632.1"/>
    <property type="molecule type" value="Genomic_DNA"/>
</dbReference>
<dbReference type="SUPFAM" id="SSF51735">
    <property type="entry name" value="NAD(P)-binding Rossmann-fold domains"/>
    <property type="match status" value="1"/>
</dbReference>
<dbReference type="PANTHER" id="PTHR21363:SF0">
    <property type="entry name" value="PREPHENATE DEHYDROGENASE [NADP(+)]"/>
    <property type="match status" value="1"/>
</dbReference>
<feature type="domain" description="Prephenate/arogenate dehydrogenase" evidence="2">
    <location>
        <begin position="7"/>
        <end position="258"/>
    </location>
</feature>
<dbReference type="GO" id="GO:0006571">
    <property type="term" value="P:tyrosine biosynthetic process"/>
    <property type="evidence" value="ECO:0007669"/>
    <property type="project" value="InterPro"/>
</dbReference>
<dbReference type="InterPro" id="IPR050812">
    <property type="entry name" value="Preph/Arog_dehydrog"/>
</dbReference>
<dbReference type="Gene3D" id="3.40.50.720">
    <property type="entry name" value="NAD(P)-binding Rossmann-like Domain"/>
    <property type="match status" value="1"/>
</dbReference>
<reference evidence="3 4" key="1">
    <citation type="submission" date="2019-11" db="EMBL/GenBank/DDBJ databases">
        <title>Pseudodesulfovibrio alkaliphilus, sp. nov., an alkaliphilic sulfate-reducing bacteria from mud volcano of Taman peninsula, Russia.</title>
        <authorList>
            <person name="Frolova A."/>
            <person name="Merkel A.Y."/>
            <person name="Slobodkin A.I."/>
        </authorList>
    </citation>
    <scope>NUCLEOTIDE SEQUENCE [LARGE SCALE GENOMIC DNA]</scope>
    <source>
        <strain evidence="3 4">F-1</strain>
    </source>
</reference>
<name>A0A7K1KRS8_9BACT</name>
<dbReference type="InterPro" id="IPR003099">
    <property type="entry name" value="Prephen_DH"/>
</dbReference>
<dbReference type="Proteomes" id="UP000461162">
    <property type="component" value="Unassembled WGS sequence"/>
</dbReference>
<organism evidence="3 4">
    <name type="scientific">Pseudodesulfovibrio alkaliphilus</name>
    <dbReference type="NCBI Taxonomy" id="2661613"/>
    <lineage>
        <taxon>Bacteria</taxon>
        <taxon>Pseudomonadati</taxon>
        <taxon>Thermodesulfobacteriota</taxon>
        <taxon>Desulfovibrionia</taxon>
        <taxon>Desulfovibrionales</taxon>
        <taxon>Desulfovibrionaceae</taxon>
    </lineage>
</organism>
<accession>A0A7K1KRS8</accession>
<evidence type="ECO:0000313" key="3">
    <source>
        <dbReference type="EMBL" id="MUM78632.1"/>
    </source>
</evidence>
<dbReference type="PANTHER" id="PTHR21363">
    <property type="entry name" value="PREPHENATE DEHYDROGENASE"/>
    <property type="match status" value="1"/>
</dbReference>
<dbReference type="PROSITE" id="PS51176">
    <property type="entry name" value="PDH_ADH"/>
    <property type="match status" value="1"/>
</dbReference>
<evidence type="ECO:0000259" key="2">
    <source>
        <dbReference type="PROSITE" id="PS51176"/>
    </source>
</evidence>
<dbReference type="GO" id="GO:0004665">
    <property type="term" value="F:prephenate dehydrogenase (NADP+) activity"/>
    <property type="evidence" value="ECO:0007669"/>
    <property type="project" value="InterPro"/>
</dbReference>
<proteinExistence type="predicted"/>
<dbReference type="InterPro" id="IPR008927">
    <property type="entry name" value="6-PGluconate_DH-like_C_sf"/>
</dbReference>
<dbReference type="InterPro" id="IPR036291">
    <property type="entry name" value="NAD(P)-bd_dom_sf"/>
</dbReference>
<dbReference type="AlphaFoldDB" id="A0A7K1KRS8"/>
<keyword evidence="1" id="KW-0560">Oxidoreductase</keyword>
<dbReference type="GO" id="GO:0008977">
    <property type="term" value="F:prephenate dehydrogenase (NAD+) activity"/>
    <property type="evidence" value="ECO:0007669"/>
    <property type="project" value="InterPro"/>
</dbReference>
<dbReference type="GO" id="GO:0070403">
    <property type="term" value="F:NAD+ binding"/>
    <property type="evidence" value="ECO:0007669"/>
    <property type="project" value="InterPro"/>
</dbReference>
<comment type="caution">
    <text evidence="3">The sequence shown here is derived from an EMBL/GenBank/DDBJ whole genome shotgun (WGS) entry which is preliminary data.</text>
</comment>
<dbReference type="SUPFAM" id="SSF48179">
    <property type="entry name" value="6-phosphogluconate dehydrogenase C-terminal domain-like"/>
    <property type="match status" value="1"/>
</dbReference>
<evidence type="ECO:0000256" key="1">
    <source>
        <dbReference type="ARBA" id="ARBA00023002"/>
    </source>
</evidence>
<sequence length="258" mass="27799">MNPSGIQTIAIVGAKGQMGTLFSRDFAALGCAVSPLDRPLTDQSIRAALTGCDLLLLCVPVTAMDAVLDRVAPHLAPPAILCDVGSVKMLPVKAMLDRYDGPVVGTHPLFGPVIPEGFEPRVAVVPGRDTDADTDAARAVADLFSACGYTSFPSTAEEHDKAMAIIQGLNFTSTVAFLAAARDVDSIENYVTPSFQRRLDAARKMLTTDTELFEAISEANPFLQESNRKFMSYLSLAAGGDLDLLAERAQWWWRNESY</sequence>
<gene>
    <name evidence="3" type="ORF">GKC30_13410</name>
</gene>
<dbReference type="InterPro" id="IPR046826">
    <property type="entry name" value="PDH_N"/>
</dbReference>
<keyword evidence="4" id="KW-1185">Reference proteome</keyword>
<dbReference type="Pfam" id="PF02153">
    <property type="entry name" value="PDH_N"/>
    <property type="match status" value="1"/>
</dbReference>